<gene>
    <name evidence="2" type="primary">Vigan.02G332900</name>
    <name evidence="2" type="ORF">VIGAN_02332900</name>
</gene>
<name>A0A0S3RI71_PHAAN</name>
<protein>
    <submittedName>
        <fullName evidence="2">Uncharacterized protein</fullName>
    </submittedName>
</protein>
<feature type="region of interest" description="Disordered" evidence="1">
    <location>
        <begin position="1"/>
        <end position="20"/>
    </location>
</feature>
<evidence type="ECO:0000256" key="1">
    <source>
        <dbReference type="SAM" id="MobiDB-lite"/>
    </source>
</evidence>
<reference evidence="2 3" key="1">
    <citation type="journal article" date="2015" name="Sci. Rep.">
        <title>The power of single molecule real-time sequencing technology in the de novo assembly of a eukaryotic genome.</title>
        <authorList>
            <person name="Sakai H."/>
            <person name="Naito K."/>
            <person name="Ogiso-Tanaka E."/>
            <person name="Takahashi Y."/>
            <person name="Iseki K."/>
            <person name="Muto C."/>
            <person name="Satou K."/>
            <person name="Teruya K."/>
            <person name="Shiroma A."/>
            <person name="Shimoji M."/>
            <person name="Hirano T."/>
            <person name="Itoh T."/>
            <person name="Kaga A."/>
            <person name="Tomooka N."/>
        </authorList>
    </citation>
    <scope>NUCLEOTIDE SEQUENCE [LARGE SCALE GENOMIC DNA]</scope>
    <source>
        <strain evidence="3">cv. Shumari</strain>
    </source>
</reference>
<keyword evidence="3" id="KW-1185">Reference proteome</keyword>
<dbReference type="AlphaFoldDB" id="A0A0S3RI71"/>
<proteinExistence type="predicted"/>
<accession>A0A0S3RI71</accession>
<dbReference type="EMBL" id="AP015035">
    <property type="protein sequence ID" value="BAT80329.1"/>
    <property type="molecule type" value="Genomic_DNA"/>
</dbReference>
<evidence type="ECO:0000313" key="2">
    <source>
        <dbReference type="EMBL" id="BAT80329.1"/>
    </source>
</evidence>
<sequence length="96" mass="10501">MAKESGNLRLATGGSSGGAKSERLILCCSSDKRTVVPESNGMCHRRIALCKEVLKLVSLEIVRYSIVAAISRPTLALPAFVTHLLPPHCLHQWLHR</sequence>
<dbReference type="Proteomes" id="UP000291084">
    <property type="component" value="Chromosome 2"/>
</dbReference>
<organism evidence="2 3">
    <name type="scientific">Vigna angularis var. angularis</name>
    <dbReference type="NCBI Taxonomy" id="157739"/>
    <lineage>
        <taxon>Eukaryota</taxon>
        <taxon>Viridiplantae</taxon>
        <taxon>Streptophyta</taxon>
        <taxon>Embryophyta</taxon>
        <taxon>Tracheophyta</taxon>
        <taxon>Spermatophyta</taxon>
        <taxon>Magnoliopsida</taxon>
        <taxon>eudicotyledons</taxon>
        <taxon>Gunneridae</taxon>
        <taxon>Pentapetalae</taxon>
        <taxon>rosids</taxon>
        <taxon>fabids</taxon>
        <taxon>Fabales</taxon>
        <taxon>Fabaceae</taxon>
        <taxon>Papilionoideae</taxon>
        <taxon>50 kb inversion clade</taxon>
        <taxon>NPAAA clade</taxon>
        <taxon>indigoferoid/millettioid clade</taxon>
        <taxon>Phaseoleae</taxon>
        <taxon>Vigna</taxon>
    </lineage>
</organism>
<evidence type="ECO:0000313" key="3">
    <source>
        <dbReference type="Proteomes" id="UP000291084"/>
    </source>
</evidence>